<evidence type="ECO:0000256" key="1">
    <source>
        <dbReference type="SAM" id="MobiDB-lite"/>
    </source>
</evidence>
<keyword evidence="3" id="KW-1185">Reference proteome</keyword>
<accession>A0A2J6RQJ6</accession>
<feature type="compositionally biased region" description="Gly residues" evidence="1">
    <location>
        <begin position="49"/>
        <end position="60"/>
    </location>
</feature>
<feature type="region of interest" description="Disordered" evidence="1">
    <location>
        <begin position="1"/>
        <end position="83"/>
    </location>
</feature>
<evidence type="ECO:0000313" key="2">
    <source>
        <dbReference type="EMBL" id="PMD40785.1"/>
    </source>
</evidence>
<name>A0A2J6RQJ6_HYAVF</name>
<dbReference type="AlphaFoldDB" id="A0A2J6RQJ6"/>
<organism evidence="2 3">
    <name type="scientific">Hyaloscypha variabilis (strain UAMH 11265 / GT02V1 / F)</name>
    <name type="common">Meliniomyces variabilis</name>
    <dbReference type="NCBI Taxonomy" id="1149755"/>
    <lineage>
        <taxon>Eukaryota</taxon>
        <taxon>Fungi</taxon>
        <taxon>Dikarya</taxon>
        <taxon>Ascomycota</taxon>
        <taxon>Pezizomycotina</taxon>
        <taxon>Leotiomycetes</taxon>
        <taxon>Helotiales</taxon>
        <taxon>Hyaloscyphaceae</taxon>
        <taxon>Hyaloscypha</taxon>
        <taxon>Hyaloscypha variabilis</taxon>
    </lineage>
</organism>
<feature type="compositionally biased region" description="Low complexity" evidence="1">
    <location>
        <begin position="130"/>
        <end position="172"/>
    </location>
</feature>
<evidence type="ECO:0000313" key="3">
    <source>
        <dbReference type="Proteomes" id="UP000235786"/>
    </source>
</evidence>
<dbReference type="Proteomes" id="UP000235786">
    <property type="component" value="Unassembled WGS sequence"/>
</dbReference>
<feature type="region of interest" description="Disordered" evidence="1">
    <location>
        <begin position="128"/>
        <end position="172"/>
    </location>
</feature>
<reference evidence="2 3" key="1">
    <citation type="submission" date="2016-04" db="EMBL/GenBank/DDBJ databases">
        <title>A degradative enzymes factory behind the ericoid mycorrhizal symbiosis.</title>
        <authorList>
            <consortium name="DOE Joint Genome Institute"/>
            <person name="Martino E."/>
            <person name="Morin E."/>
            <person name="Grelet G."/>
            <person name="Kuo A."/>
            <person name="Kohler A."/>
            <person name="Daghino S."/>
            <person name="Barry K."/>
            <person name="Choi C."/>
            <person name="Cichocki N."/>
            <person name="Clum A."/>
            <person name="Copeland A."/>
            <person name="Hainaut M."/>
            <person name="Haridas S."/>
            <person name="Labutti K."/>
            <person name="Lindquist E."/>
            <person name="Lipzen A."/>
            <person name="Khouja H.-R."/>
            <person name="Murat C."/>
            <person name="Ohm R."/>
            <person name="Olson A."/>
            <person name="Spatafora J."/>
            <person name="Veneault-Fourrey C."/>
            <person name="Henrissat B."/>
            <person name="Grigoriev I."/>
            <person name="Martin F."/>
            <person name="Perotto S."/>
        </authorList>
    </citation>
    <scope>NUCLEOTIDE SEQUENCE [LARGE SCALE GENOMIC DNA]</scope>
    <source>
        <strain evidence="2 3">F</strain>
    </source>
</reference>
<gene>
    <name evidence="2" type="ORF">L207DRAFT_345676</name>
</gene>
<feature type="compositionally biased region" description="Low complexity" evidence="1">
    <location>
        <begin position="61"/>
        <end position="81"/>
    </location>
</feature>
<dbReference type="EMBL" id="KZ613945">
    <property type="protein sequence ID" value="PMD40785.1"/>
    <property type="molecule type" value="Genomic_DNA"/>
</dbReference>
<dbReference type="OrthoDB" id="3565260at2759"/>
<sequence>MSAFNNGGSGFGSSRGFPEGITQAQLDEIKSFNAGLTQAGNKSRPSRSRGGGGINRGIGSGISSARLGGSYSSASSTSRSGNGAGYGGGVSYSVGPTTSSPIGKPARETVPIHLRGVVDVSKTRWANLDSTGAGTSATPSSSRSRSPTRSSTLTAQRPLPSPPKLQQQQQPPAFQPLQNVEQGQDTIARIPTPPGRVRIITNMTPDDPSKPFIPAHLRQTSCRKTIEDIARMTGIPLSEITSDGMSIPAHPSQRKK</sequence>
<proteinExistence type="predicted"/>
<protein>
    <submittedName>
        <fullName evidence="2">Uncharacterized protein</fullName>
    </submittedName>
</protein>